<keyword evidence="2" id="KW-1185">Reference proteome</keyword>
<reference evidence="1 2" key="1">
    <citation type="submission" date="2019-08" db="EMBL/GenBank/DDBJ databases">
        <authorList>
            <person name="Alioto T."/>
            <person name="Alioto T."/>
            <person name="Gomez Garrido J."/>
        </authorList>
    </citation>
    <scope>NUCLEOTIDE SEQUENCE [LARGE SCALE GENOMIC DNA]</scope>
</reference>
<dbReference type="GO" id="GO:0005739">
    <property type="term" value="C:mitochondrion"/>
    <property type="evidence" value="ECO:0007669"/>
    <property type="project" value="InterPro"/>
</dbReference>
<dbReference type="OrthoDB" id="6153032at2759"/>
<sequence length="194" mass="22139">MFKMTTFCKQMRWHRLAVALAYCQTTTEKSENKIESPVVVELKQVPEQMTHKYLLQQTCALSVNSSCQMITLALVLLSDASQKYKNELMKVIDILASDEYPENELDNVLMESRYHIKDAKTFYLDAISTVDTALQLGQSTGQMSYTLAANTVHNTVSERLYSAEKEFQSCIEDIRKIEDQFTKLLANTVNKSKS</sequence>
<dbReference type="EMBL" id="CABPRJ010000010">
    <property type="protein sequence ID" value="VVC25212.1"/>
    <property type="molecule type" value="Genomic_DNA"/>
</dbReference>
<dbReference type="Proteomes" id="UP000325440">
    <property type="component" value="Unassembled WGS sequence"/>
</dbReference>
<dbReference type="GO" id="GO:0006915">
    <property type="term" value="P:apoptotic process"/>
    <property type="evidence" value="ECO:0007669"/>
    <property type="project" value="InterPro"/>
</dbReference>
<protein>
    <submittedName>
        <fullName evidence="1">Smac/DIABLO-like</fullName>
    </submittedName>
</protein>
<evidence type="ECO:0000313" key="2">
    <source>
        <dbReference type="Proteomes" id="UP000325440"/>
    </source>
</evidence>
<dbReference type="Gene3D" id="1.20.58.70">
    <property type="match status" value="1"/>
</dbReference>
<evidence type="ECO:0000313" key="1">
    <source>
        <dbReference type="EMBL" id="VVC25212.1"/>
    </source>
</evidence>
<accession>A0A5E4LZG2</accession>
<name>A0A5E4LZG2_9HEMI</name>
<organism evidence="1 2">
    <name type="scientific">Cinara cedri</name>
    <dbReference type="NCBI Taxonomy" id="506608"/>
    <lineage>
        <taxon>Eukaryota</taxon>
        <taxon>Metazoa</taxon>
        <taxon>Ecdysozoa</taxon>
        <taxon>Arthropoda</taxon>
        <taxon>Hexapoda</taxon>
        <taxon>Insecta</taxon>
        <taxon>Pterygota</taxon>
        <taxon>Neoptera</taxon>
        <taxon>Paraneoptera</taxon>
        <taxon>Hemiptera</taxon>
        <taxon>Sternorrhyncha</taxon>
        <taxon>Aphidomorpha</taxon>
        <taxon>Aphidoidea</taxon>
        <taxon>Aphididae</taxon>
        <taxon>Lachninae</taxon>
        <taxon>Cinara</taxon>
    </lineage>
</organism>
<proteinExistence type="predicted"/>
<dbReference type="InterPro" id="IPR009062">
    <property type="entry name" value="Smac/DIABLO-like_sf"/>
</dbReference>
<gene>
    <name evidence="1" type="ORF">CINCED_3A020073</name>
</gene>
<dbReference type="SUPFAM" id="SSF46984">
    <property type="entry name" value="Smac/diablo"/>
    <property type="match status" value="1"/>
</dbReference>
<dbReference type="AlphaFoldDB" id="A0A5E4LZG2"/>